<dbReference type="AlphaFoldDB" id="A0A919D5U1"/>
<accession>A0A919D5U1</accession>
<keyword evidence="2" id="KW-1185">Reference proteome</keyword>
<dbReference type="Gene3D" id="3.40.50.20">
    <property type="match status" value="1"/>
</dbReference>
<organism evidence="1 2">
    <name type="scientific">Streptomyces alanosinicus</name>
    <dbReference type="NCBI Taxonomy" id="68171"/>
    <lineage>
        <taxon>Bacteria</taxon>
        <taxon>Bacillati</taxon>
        <taxon>Actinomycetota</taxon>
        <taxon>Actinomycetes</taxon>
        <taxon>Kitasatosporales</taxon>
        <taxon>Streptomycetaceae</taxon>
        <taxon>Streptomyces</taxon>
    </lineage>
</organism>
<dbReference type="SUPFAM" id="SSF56059">
    <property type="entry name" value="Glutathione synthetase ATP-binding domain-like"/>
    <property type="match status" value="1"/>
</dbReference>
<evidence type="ECO:0000313" key="1">
    <source>
        <dbReference type="EMBL" id="GHE12663.1"/>
    </source>
</evidence>
<sequence length="415" mass="44938">MTTAAFLVIGDARTRAGELRRLQTHARELHDAELILCKEQLGHEDRGAVRHCVESDLEPSATTLASVLAFARRRGLNITGVLPHCDTGVALATMIADRLELPAADPVRATAAVCGSTYRRAEAELPARPAFLRAPAAREVRDEPEAQAFRDAVAPAEARLRPVVTGGGAGVRAGAAGTMRGALSRPAPRPGTTVIAEEFPAGARFYGVDHVAGFAWVTEQELLDGSGRLVRQQIVPAPLDAQAEARLLHTGFTAAEVCGFDGSVFHADVLRLPDGSTSVLAPALRPDRLGGWQLASLAFPDLDPWEQWLQYACEGTPAFGVFDQRAVAGIRRVRAPRDGVLSAAPYPRVSRLLDEHDPYLREVSFTKRLGDRVTRDITHEDDFLGHVICATPTYDQTRQTLLDCTRRIEDALEIS</sequence>
<dbReference type="Gene3D" id="3.30.470.20">
    <property type="entry name" value="ATP-grasp fold, B domain"/>
    <property type="match status" value="1"/>
</dbReference>
<gene>
    <name evidence="1" type="ORF">GCM10010339_76910</name>
</gene>
<dbReference type="EMBL" id="BMVG01000035">
    <property type="protein sequence ID" value="GHE12663.1"/>
    <property type="molecule type" value="Genomic_DNA"/>
</dbReference>
<evidence type="ECO:0000313" key="2">
    <source>
        <dbReference type="Proteomes" id="UP000655443"/>
    </source>
</evidence>
<dbReference type="Proteomes" id="UP000655443">
    <property type="component" value="Unassembled WGS sequence"/>
</dbReference>
<reference evidence="1" key="1">
    <citation type="journal article" date="2014" name="Int. J. Syst. Evol. Microbiol.">
        <title>Complete genome sequence of Corynebacterium casei LMG S-19264T (=DSM 44701T), isolated from a smear-ripened cheese.</title>
        <authorList>
            <consortium name="US DOE Joint Genome Institute (JGI-PGF)"/>
            <person name="Walter F."/>
            <person name="Albersmeier A."/>
            <person name="Kalinowski J."/>
            <person name="Ruckert C."/>
        </authorList>
    </citation>
    <scope>NUCLEOTIDE SEQUENCE</scope>
    <source>
        <strain evidence="1">JCM 4714</strain>
    </source>
</reference>
<proteinExistence type="predicted"/>
<name>A0A919D5U1_9ACTN</name>
<reference evidence="1" key="2">
    <citation type="submission" date="2020-09" db="EMBL/GenBank/DDBJ databases">
        <authorList>
            <person name="Sun Q."/>
            <person name="Ohkuma M."/>
        </authorList>
    </citation>
    <scope>NUCLEOTIDE SEQUENCE</scope>
    <source>
        <strain evidence="1">JCM 4714</strain>
    </source>
</reference>
<dbReference type="RefSeq" id="WP_189958235.1">
    <property type="nucleotide sequence ID" value="NZ_BMVG01000035.1"/>
</dbReference>
<protein>
    <submittedName>
        <fullName evidence="1">ATP-grasp domain-containing protein</fullName>
    </submittedName>
</protein>
<comment type="caution">
    <text evidence="1">The sequence shown here is derived from an EMBL/GenBank/DDBJ whole genome shotgun (WGS) entry which is preliminary data.</text>
</comment>